<organism evidence="2 3">
    <name type="scientific">Polycladomyces subterraneus</name>
    <dbReference type="NCBI Taxonomy" id="1016997"/>
    <lineage>
        <taxon>Bacteria</taxon>
        <taxon>Bacillati</taxon>
        <taxon>Bacillota</taxon>
        <taxon>Bacilli</taxon>
        <taxon>Bacillales</taxon>
        <taxon>Thermoactinomycetaceae</taxon>
        <taxon>Polycladomyces</taxon>
    </lineage>
</organism>
<evidence type="ECO:0000313" key="2">
    <source>
        <dbReference type="EMBL" id="MDN4593899.1"/>
    </source>
</evidence>
<dbReference type="Gene3D" id="3.40.630.30">
    <property type="match status" value="1"/>
</dbReference>
<dbReference type="PANTHER" id="PTHR43415:SF5">
    <property type="entry name" value="ACETYLTRANSFERASE"/>
    <property type="match status" value="1"/>
</dbReference>
<comment type="caution">
    <text evidence="2">The sequence shown here is derived from an EMBL/GenBank/DDBJ whole genome shotgun (WGS) entry which is preliminary data.</text>
</comment>
<reference evidence="2" key="1">
    <citation type="submission" date="2022-08" db="EMBL/GenBank/DDBJ databases">
        <title>Polycladomyces zharkentsis sp. nov., a novel thermophilic CMC and starch-degrading bacterium isolated from a geothermal spring in Kazakhstan.</title>
        <authorList>
            <person name="Mashzhan A."/>
            <person name="Kistaubaeva A."/>
            <person name="Javier-Lopez R."/>
            <person name="Birkeland N.-K."/>
        </authorList>
    </citation>
    <scope>NUCLEOTIDE SEQUENCE</scope>
    <source>
        <strain evidence="2">KSR 13</strain>
    </source>
</reference>
<proteinExistence type="predicted"/>
<dbReference type="InterPro" id="IPR000182">
    <property type="entry name" value="GNAT_dom"/>
</dbReference>
<evidence type="ECO:0000313" key="3">
    <source>
        <dbReference type="Proteomes" id="UP001174196"/>
    </source>
</evidence>
<feature type="domain" description="N-acetyltransferase" evidence="1">
    <location>
        <begin position="11"/>
        <end position="174"/>
    </location>
</feature>
<dbReference type="CDD" id="cd04301">
    <property type="entry name" value="NAT_SF"/>
    <property type="match status" value="1"/>
</dbReference>
<dbReference type="InterPro" id="IPR016181">
    <property type="entry name" value="Acyl_CoA_acyltransferase"/>
</dbReference>
<dbReference type="RefSeq" id="WP_301238585.1">
    <property type="nucleotide sequence ID" value="NZ_JANRHH010000034.1"/>
</dbReference>
<dbReference type="PROSITE" id="PS51186">
    <property type="entry name" value="GNAT"/>
    <property type="match status" value="1"/>
</dbReference>
<dbReference type="Pfam" id="PF13302">
    <property type="entry name" value="Acetyltransf_3"/>
    <property type="match status" value="1"/>
</dbReference>
<keyword evidence="3" id="KW-1185">Reference proteome</keyword>
<evidence type="ECO:0000259" key="1">
    <source>
        <dbReference type="PROSITE" id="PS51186"/>
    </source>
</evidence>
<dbReference type="Proteomes" id="UP001174196">
    <property type="component" value="Unassembled WGS sequence"/>
</dbReference>
<dbReference type="SUPFAM" id="SSF55729">
    <property type="entry name" value="Acyl-CoA N-acyltransferases (Nat)"/>
    <property type="match status" value="1"/>
</dbReference>
<accession>A0ABT8IMA4</accession>
<dbReference type="PANTHER" id="PTHR43415">
    <property type="entry name" value="SPERMIDINE N(1)-ACETYLTRANSFERASE"/>
    <property type="match status" value="1"/>
</dbReference>
<protein>
    <submittedName>
        <fullName evidence="2">GNAT family N-acetyltransferase</fullName>
    </submittedName>
</protein>
<dbReference type="EMBL" id="JANRHH010000034">
    <property type="protein sequence ID" value="MDN4593899.1"/>
    <property type="molecule type" value="Genomic_DNA"/>
</dbReference>
<sequence>MVKPLFVGERVRLSPLTDSDLDVIAQWYADGQWIRMLSAFDVPMTRERLEQWRDRYQNHEKSFLFGIRTQDDDRLVGMVTLEDILWNHGTGWLSISIGPEHRGNGYGVDALRLILDFAFDECNLHRVQLTVFAYNRPAVALYEKLGFQREGCYREFLHRDGRRHDMWLYGLLRREWENGKNNIH</sequence>
<gene>
    <name evidence="2" type="ORF">NWF35_08295</name>
</gene>
<name>A0ABT8IMA4_9BACL</name>